<feature type="transmembrane region" description="Helical" evidence="7">
    <location>
        <begin position="374"/>
        <end position="391"/>
    </location>
</feature>
<dbReference type="GO" id="GO:0005886">
    <property type="term" value="C:plasma membrane"/>
    <property type="evidence" value="ECO:0007669"/>
    <property type="project" value="UniProtKB-SubCell"/>
</dbReference>
<feature type="transmembrane region" description="Helical" evidence="7">
    <location>
        <begin position="427"/>
        <end position="448"/>
    </location>
</feature>
<feature type="transmembrane region" description="Helical" evidence="7">
    <location>
        <begin position="6"/>
        <end position="23"/>
    </location>
</feature>
<dbReference type="InterPro" id="IPR004299">
    <property type="entry name" value="MBOAT_fam"/>
</dbReference>
<feature type="transmembrane region" description="Helical" evidence="7">
    <location>
        <begin position="397"/>
        <end position="415"/>
    </location>
</feature>
<dbReference type="InterPro" id="IPR024194">
    <property type="entry name" value="Ac/AlaTfrase_AlgI/DltB"/>
</dbReference>
<dbReference type="GO" id="GO:0042121">
    <property type="term" value="P:alginic acid biosynthetic process"/>
    <property type="evidence" value="ECO:0007669"/>
    <property type="project" value="InterPro"/>
</dbReference>
<keyword evidence="3" id="KW-1003">Cell membrane</keyword>
<accession>A0A644UCP3</accession>
<keyword evidence="4 7" id="KW-0812">Transmembrane</keyword>
<keyword evidence="6 7" id="KW-0472">Membrane</keyword>
<gene>
    <name evidence="8" type="primary">patA_10</name>
    <name evidence="8" type="ORF">SDC9_22467</name>
</gene>
<sequence length="460" mass="53316">MVFSSPIFLFVFLPLVTTIYYLIKQSYRNAWLLASSILFYAWGEPIYVIIMLIIIFLAYLAGMGSKFAYRKRATILFVVISLSFLFYFKYLNFFIKTINDIFMVQLSYLEIVMPIGISFFIFQSISYVIDVYRGEVNVQENPFKLALYIAFFPQLIAGPIVKYHDIERYIDKRNETFEDVIGGIKRFIIGLSKKVLLANVVGKVADDIFAAGVGNIDLATAWLGAIAYTFQIFFDFSGYSDMAIGLGRMFGFHFLENFNYPYVADSITDFWRRWHISLSTWFKEYVYIPLGGNRRGKLKTYRNLILVFLATGIWHGANWTFIFWGLWHGAFLLLEKHFGFAFTPKHAMLKHFYALLVVVLGWVFFRVESLQEAFAYIKVMFGITQNSVIPFGVDYYLANKLIICLLFCALFSIPVKLPNCINKYKISLNIICNLSLLGLLFLSCMYIAGATYNPFIYFRF</sequence>
<dbReference type="InterPro" id="IPR028362">
    <property type="entry name" value="AlgI"/>
</dbReference>
<feature type="transmembrane region" description="Helical" evidence="7">
    <location>
        <begin position="106"/>
        <end position="125"/>
    </location>
</feature>
<dbReference type="AlphaFoldDB" id="A0A644UCP3"/>
<evidence type="ECO:0000256" key="1">
    <source>
        <dbReference type="ARBA" id="ARBA00004651"/>
    </source>
</evidence>
<evidence type="ECO:0000256" key="4">
    <source>
        <dbReference type="ARBA" id="ARBA00022692"/>
    </source>
</evidence>
<protein>
    <submittedName>
        <fullName evidence="8">Peptidoglycan O-acetyltransferase</fullName>
        <ecNumber evidence="8">2.3.1.-</ecNumber>
    </submittedName>
</protein>
<feature type="transmembrane region" description="Helical" evidence="7">
    <location>
        <begin position="145"/>
        <end position="163"/>
    </location>
</feature>
<dbReference type="EC" id="2.3.1.-" evidence="8"/>
<evidence type="ECO:0000256" key="3">
    <source>
        <dbReference type="ARBA" id="ARBA00022475"/>
    </source>
</evidence>
<dbReference type="GO" id="GO:0016746">
    <property type="term" value="F:acyltransferase activity"/>
    <property type="evidence" value="ECO:0007669"/>
    <property type="project" value="UniProtKB-KW"/>
</dbReference>
<name>A0A644UCP3_9ZZZZ</name>
<dbReference type="PIRSF" id="PIRSF016636">
    <property type="entry name" value="AlgI_DltB"/>
    <property type="match status" value="1"/>
</dbReference>
<evidence type="ECO:0000256" key="7">
    <source>
        <dbReference type="SAM" id="Phobius"/>
    </source>
</evidence>
<reference evidence="8" key="1">
    <citation type="submission" date="2019-08" db="EMBL/GenBank/DDBJ databases">
        <authorList>
            <person name="Kucharzyk K."/>
            <person name="Murdoch R.W."/>
            <person name="Higgins S."/>
            <person name="Loffler F."/>
        </authorList>
    </citation>
    <scope>NUCLEOTIDE SEQUENCE</scope>
</reference>
<feature type="transmembrane region" description="Helical" evidence="7">
    <location>
        <begin position="304"/>
        <end position="327"/>
    </location>
</feature>
<dbReference type="PIRSF" id="PIRSF500217">
    <property type="entry name" value="AlgI"/>
    <property type="match status" value="1"/>
</dbReference>
<evidence type="ECO:0000256" key="6">
    <source>
        <dbReference type="ARBA" id="ARBA00023136"/>
    </source>
</evidence>
<keyword evidence="5 7" id="KW-1133">Transmembrane helix</keyword>
<evidence type="ECO:0000256" key="2">
    <source>
        <dbReference type="ARBA" id="ARBA00010323"/>
    </source>
</evidence>
<organism evidence="8">
    <name type="scientific">bioreactor metagenome</name>
    <dbReference type="NCBI Taxonomy" id="1076179"/>
    <lineage>
        <taxon>unclassified sequences</taxon>
        <taxon>metagenomes</taxon>
        <taxon>ecological metagenomes</taxon>
    </lineage>
</organism>
<dbReference type="EMBL" id="VSSQ01000099">
    <property type="protein sequence ID" value="MPL76622.1"/>
    <property type="molecule type" value="Genomic_DNA"/>
</dbReference>
<dbReference type="PANTHER" id="PTHR13285">
    <property type="entry name" value="ACYLTRANSFERASE"/>
    <property type="match status" value="1"/>
</dbReference>
<evidence type="ECO:0000313" key="8">
    <source>
        <dbReference type="EMBL" id="MPL76622.1"/>
    </source>
</evidence>
<feature type="transmembrane region" description="Helical" evidence="7">
    <location>
        <begin position="73"/>
        <end position="94"/>
    </location>
</feature>
<comment type="caution">
    <text evidence="8">The sequence shown here is derived from an EMBL/GenBank/DDBJ whole genome shotgun (WGS) entry which is preliminary data.</text>
</comment>
<evidence type="ECO:0000256" key="5">
    <source>
        <dbReference type="ARBA" id="ARBA00022989"/>
    </source>
</evidence>
<feature type="transmembrane region" description="Helical" evidence="7">
    <location>
        <begin position="30"/>
        <end position="61"/>
    </location>
</feature>
<feature type="transmembrane region" description="Helical" evidence="7">
    <location>
        <begin position="347"/>
        <end position="367"/>
    </location>
</feature>
<dbReference type="Pfam" id="PF03062">
    <property type="entry name" value="MBOAT"/>
    <property type="match status" value="1"/>
</dbReference>
<proteinExistence type="inferred from homology"/>
<keyword evidence="8" id="KW-0012">Acyltransferase</keyword>
<comment type="similarity">
    <text evidence="2">Belongs to the membrane-bound acyltransferase family.</text>
</comment>
<comment type="subcellular location">
    <subcellularLocation>
        <location evidence="1">Cell membrane</location>
        <topology evidence="1">Multi-pass membrane protein</topology>
    </subcellularLocation>
</comment>
<dbReference type="InterPro" id="IPR051085">
    <property type="entry name" value="MB_O-acyltransferase"/>
</dbReference>
<dbReference type="PANTHER" id="PTHR13285:SF18">
    <property type="entry name" value="PROTEIN-CYSTEINE N-PALMITOYLTRANSFERASE RASP"/>
    <property type="match status" value="1"/>
</dbReference>
<keyword evidence="8" id="KW-0808">Transferase</keyword>